<dbReference type="PROSITE" id="PS00086">
    <property type="entry name" value="CYTOCHROME_P450"/>
    <property type="match status" value="1"/>
</dbReference>
<dbReference type="PANTHER" id="PTHR46696:SF3">
    <property type="entry name" value="PULCHERRIMINIC ACID SYNTHASE"/>
    <property type="match status" value="1"/>
</dbReference>
<accession>A0ABS5KNY8</accession>
<comment type="similarity">
    <text evidence="1 2">Belongs to the cytochrome P450 family.</text>
</comment>
<keyword evidence="2" id="KW-0479">Metal-binding</keyword>
<dbReference type="SUPFAM" id="SSF48264">
    <property type="entry name" value="Cytochrome P450"/>
    <property type="match status" value="1"/>
</dbReference>
<dbReference type="InterPro" id="IPR001128">
    <property type="entry name" value="Cyt_P450"/>
</dbReference>
<sequence>MDFEALTTLPAAERITELFAYFADRRAREAAGPSSQPNVWEVFRYEESMAVLSDYETFTSDKTALIPEDQKRLAQAARGNFIGIDPPLHTQMRALVNKAFTPSTIAKLEPRIHDLSENLLDEVFGAAEPGGEAAFDLAQDYASQLSASVIAELFGIPQADHKVFWTWSDGLIGSRPFGELGTVDEEAMRKIGKLLEEASLYLLAHVAERRADPREDLTSTLASVEIDGRKLQDDEIFGIIAMFLIAGHMSTSLLIGNTVMGLAEHPDALAEVRADPGLLPSAIEEVLRWRPALIRDQRVARVDTVLGGTPIPKGGNVCVWLASANRDERVFADGARFDIHRDPNPHRAFGKGIHFCLGAPLARLESRIAVEGLLRRTSDIVPRDGVALHSSVGLIGPVRLPVSATLAER</sequence>
<dbReference type="InterPro" id="IPR002397">
    <property type="entry name" value="Cyt_P450_B"/>
</dbReference>
<dbReference type="Gene3D" id="1.10.630.10">
    <property type="entry name" value="Cytochrome P450"/>
    <property type="match status" value="1"/>
</dbReference>
<evidence type="ECO:0000256" key="2">
    <source>
        <dbReference type="RuleBase" id="RU000461"/>
    </source>
</evidence>
<proteinExistence type="inferred from homology"/>
<dbReference type="CDD" id="cd11032">
    <property type="entry name" value="P450_EryK-like"/>
    <property type="match status" value="1"/>
</dbReference>
<dbReference type="Proteomes" id="UP000730482">
    <property type="component" value="Unassembled WGS sequence"/>
</dbReference>
<keyword evidence="2" id="KW-0560">Oxidoreductase</keyword>
<keyword evidence="4" id="KW-1185">Reference proteome</keyword>
<keyword evidence="2" id="KW-0349">Heme</keyword>
<dbReference type="InterPro" id="IPR036396">
    <property type="entry name" value="Cyt_P450_sf"/>
</dbReference>
<dbReference type="InterPro" id="IPR017972">
    <property type="entry name" value="Cyt_P450_CS"/>
</dbReference>
<dbReference type="PANTHER" id="PTHR46696">
    <property type="entry name" value="P450, PUTATIVE (EUROFUNG)-RELATED"/>
    <property type="match status" value="1"/>
</dbReference>
<reference evidence="3 4" key="1">
    <citation type="submission" date="2020-02" db="EMBL/GenBank/DDBJ databases">
        <title>Acidophilic actinobacteria isolated from forest soil.</title>
        <authorList>
            <person name="Golinska P."/>
        </authorList>
    </citation>
    <scope>NUCLEOTIDE SEQUENCE [LARGE SCALE GENOMIC DNA]</scope>
    <source>
        <strain evidence="3 4">NL8</strain>
    </source>
</reference>
<dbReference type="PRINTS" id="PR00359">
    <property type="entry name" value="BP450"/>
</dbReference>
<keyword evidence="2" id="KW-0503">Monooxygenase</keyword>
<dbReference type="EMBL" id="JAAFYZ010000033">
    <property type="protein sequence ID" value="MBS2547735.1"/>
    <property type="molecule type" value="Genomic_DNA"/>
</dbReference>
<evidence type="ECO:0000313" key="3">
    <source>
        <dbReference type="EMBL" id="MBS2547735.1"/>
    </source>
</evidence>
<dbReference type="RefSeq" id="WP_212009315.1">
    <property type="nucleotide sequence ID" value="NZ_JAAFYZ010000033.1"/>
</dbReference>
<protein>
    <submittedName>
        <fullName evidence="3">Cytochrome P450</fullName>
    </submittedName>
</protein>
<evidence type="ECO:0000313" key="4">
    <source>
        <dbReference type="Proteomes" id="UP000730482"/>
    </source>
</evidence>
<comment type="caution">
    <text evidence="3">The sequence shown here is derived from an EMBL/GenBank/DDBJ whole genome shotgun (WGS) entry which is preliminary data.</text>
</comment>
<keyword evidence="2" id="KW-0408">Iron</keyword>
<gene>
    <name evidence="3" type="ORF">KGQ19_12740</name>
</gene>
<evidence type="ECO:0000256" key="1">
    <source>
        <dbReference type="ARBA" id="ARBA00010617"/>
    </source>
</evidence>
<organism evidence="3 4">
    <name type="scientific">Catenulispora pinistramenti</name>
    <dbReference type="NCBI Taxonomy" id="2705254"/>
    <lineage>
        <taxon>Bacteria</taxon>
        <taxon>Bacillati</taxon>
        <taxon>Actinomycetota</taxon>
        <taxon>Actinomycetes</taxon>
        <taxon>Catenulisporales</taxon>
        <taxon>Catenulisporaceae</taxon>
        <taxon>Catenulispora</taxon>
    </lineage>
</organism>
<name>A0ABS5KNY8_9ACTN</name>
<dbReference type="Pfam" id="PF00067">
    <property type="entry name" value="p450"/>
    <property type="match status" value="1"/>
</dbReference>